<evidence type="ECO:0000256" key="1">
    <source>
        <dbReference type="ARBA" id="ARBA00009339"/>
    </source>
</evidence>
<dbReference type="STRING" id="671065.MetMK1DRAFT_00027420"/>
<dbReference type="InterPro" id="IPR020083">
    <property type="entry name" value="Ribosomal_eL39_CS"/>
</dbReference>
<keyword evidence="2 5" id="KW-0689">Ribosomal protein</keyword>
<evidence type="ECO:0000313" key="7">
    <source>
        <dbReference type="Proteomes" id="UP000003980"/>
    </source>
</evidence>
<evidence type="ECO:0000256" key="5">
    <source>
        <dbReference type="HAMAP-Rule" id="MF_00629"/>
    </source>
</evidence>
<evidence type="ECO:0000256" key="4">
    <source>
        <dbReference type="ARBA" id="ARBA00035234"/>
    </source>
</evidence>
<keyword evidence="3 5" id="KW-0687">Ribonucleoprotein</keyword>
<dbReference type="RefSeq" id="WP_009074590.1">
    <property type="nucleotide sequence ID" value="NZ_JH597770.1"/>
</dbReference>
<dbReference type="GO" id="GO:0006412">
    <property type="term" value="P:translation"/>
    <property type="evidence" value="ECO:0007669"/>
    <property type="project" value="UniProtKB-UniRule"/>
</dbReference>
<dbReference type="GO" id="GO:0005840">
    <property type="term" value="C:ribosome"/>
    <property type="evidence" value="ECO:0007669"/>
    <property type="project" value="UniProtKB-KW"/>
</dbReference>
<comment type="similarity">
    <text evidence="1 5">Belongs to the eukaryotic ribosomal protein eL39 family.</text>
</comment>
<dbReference type="GO" id="GO:1990904">
    <property type="term" value="C:ribonucleoprotein complex"/>
    <property type="evidence" value="ECO:0007669"/>
    <property type="project" value="UniProtKB-KW"/>
</dbReference>
<name>H2C839_9CREN</name>
<dbReference type="HOGENOM" id="CLU_181948_4_0_2"/>
<dbReference type="Proteomes" id="UP000003980">
    <property type="component" value="Unassembled WGS sequence"/>
</dbReference>
<dbReference type="Pfam" id="PF00832">
    <property type="entry name" value="Ribosomal_L39"/>
    <property type="match status" value="1"/>
</dbReference>
<evidence type="ECO:0000256" key="2">
    <source>
        <dbReference type="ARBA" id="ARBA00022980"/>
    </source>
</evidence>
<dbReference type="InterPro" id="IPR023626">
    <property type="entry name" value="Ribosomal_eL39_dom_sf"/>
</dbReference>
<sequence length="51" mass="6044">MSRNRPSGLKKRLSRALKSNSAVPAWVILKTNGKFRLNPRRRNWRRNDLKV</sequence>
<dbReference type="AlphaFoldDB" id="H2C839"/>
<dbReference type="Gene3D" id="1.10.1620.10">
    <property type="entry name" value="Ribosomal protein L39e"/>
    <property type="match status" value="1"/>
</dbReference>
<evidence type="ECO:0000313" key="6">
    <source>
        <dbReference type="EMBL" id="EHP68315.1"/>
    </source>
</evidence>
<dbReference type="GO" id="GO:0003735">
    <property type="term" value="F:structural constituent of ribosome"/>
    <property type="evidence" value="ECO:0007669"/>
    <property type="project" value="InterPro"/>
</dbReference>
<protein>
    <recommendedName>
        <fullName evidence="4 5">Large ribosomal subunit protein eL39</fullName>
    </recommendedName>
</protein>
<organism evidence="6 7">
    <name type="scientific">Metallosphaera yellowstonensis MK1</name>
    <dbReference type="NCBI Taxonomy" id="671065"/>
    <lineage>
        <taxon>Archaea</taxon>
        <taxon>Thermoproteota</taxon>
        <taxon>Thermoprotei</taxon>
        <taxon>Sulfolobales</taxon>
        <taxon>Sulfolobaceae</taxon>
        <taxon>Metallosphaera</taxon>
    </lineage>
</organism>
<reference evidence="6 7" key="1">
    <citation type="submission" date="2012-01" db="EMBL/GenBank/DDBJ databases">
        <title>Improved High-Quality Draft sequence of Metallosphaera yellowstonensis MK1.</title>
        <authorList>
            <consortium name="US DOE Joint Genome Institute"/>
            <person name="Lucas S."/>
            <person name="Han J."/>
            <person name="Cheng J.-F."/>
            <person name="Goodwin L."/>
            <person name="Pitluck S."/>
            <person name="Peters L."/>
            <person name="Teshima H."/>
            <person name="Detter J.C."/>
            <person name="Han C."/>
            <person name="Tapia R."/>
            <person name="Land M."/>
            <person name="Hauser L."/>
            <person name="Kyrpides N."/>
            <person name="Kozubal M."/>
            <person name="Macur R.E."/>
            <person name="Jay Z."/>
            <person name="Inskeep W."/>
            <person name="Woyke T."/>
        </authorList>
    </citation>
    <scope>NUCLEOTIDE SEQUENCE [LARGE SCALE GENOMIC DNA]</scope>
    <source>
        <strain evidence="6 7">MK1</strain>
    </source>
</reference>
<proteinExistence type="inferred from homology"/>
<dbReference type="SUPFAM" id="SSF48662">
    <property type="entry name" value="Ribosomal protein L39e"/>
    <property type="match status" value="1"/>
</dbReference>
<dbReference type="EMBL" id="JH597770">
    <property type="protein sequence ID" value="EHP68315.1"/>
    <property type="molecule type" value="Genomic_DNA"/>
</dbReference>
<dbReference type="OrthoDB" id="65887at2157"/>
<gene>
    <name evidence="5" type="primary">rpl39e</name>
    <name evidence="6" type="ORF">MetMK1DRAFT_00027420</name>
</gene>
<dbReference type="InterPro" id="IPR000077">
    <property type="entry name" value="Ribosomal_eL39"/>
</dbReference>
<dbReference type="FunFam" id="1.10.1620.10:FF:000001">
    <property type="entry name" value="60S ribosomal protein-like L39"/>
    <property type="match status" value="1"/>
</dbReference>
<evidence type="ECO:0000256" key="3">
    <source>
        <dbReference type="ARBA" id="ARBA00023274"/>
    </source>
</evidence>
<dbReference type="HAMAP" id="MF_00629">
    <property type="entry name" value="Ribosomal_eL39"/>
    <property type="match status" value="1"/>
</dbReference>
<dbReference type="PROSITE" id="PS00051">
    <property type="entry name" value="RIBOSOMAL_L39E"/>
    <property type="match status" value="1"/>
</dbReference>
<keyword evidence="7" id="KW-1185">Reference proteome</keyword>
<dbReference type="eggNOG" id="arCOG04177">
    <property type="taxonomic scope" value="Archaea"/>
</dbReference>
<accession>H2C839</accession>
<dbReference type="NCBIfam" id="NF002316">
    <property type="entry name" value="PRK01242.1"/>
    <property type="match status" value="1"/>
</dbReference>